<name>A0A5C4U5D5_9CORY</name>
<evidence type="ECO:0000313" key="3">
    <source>
        <dbReference type="Proteomes" id="UP000312032"/>
    </source>
</evidence>
<sequence length="446" mass="49009">MSFSEPRVLLHRLHALGGVIVAPLILIACITGIGYAAAPTAEKIVYHDLIHTPEHPDSTALPVEDQVKAAHTVYPDLPVAKVQVEEKPGLATRVLFKDDSLISSSYTRVVFVDPVDAHVQGSSVQYGSAAALPLRSWISEGHKRLWLGPAGRWYSELAASWLGALTLVGIFLWWQRTRDRRGRNASTASALSLRARRRKLHTQLGLWLTLVMLFFTATGLTWSRVAGSNVANLRKKLDWIAPNPSGVSSSATGPFPVDGHDGQAAIDLARAEGLTGRLEIRPPASEQTVWLVQEARQEFRMGKDSLAIAMHNGHAHVVDSVSFSEWPFPAKLAEWLINAHMGILFGWPNQLLLALATVGIMVVIVHGYLMWFMRSRAPRPAKWTKIPRSAQVIIVVAIVVYSLVAPLFGISLVAFLLAQWIYGVFKKRRHARDSQSAPAGGVASRR</sequence>
<dbReference type="EMBL" id="VDHJ01000003">
    <property type="protein sequence ID" value="TNL99396.1"/>
    <property type="molecule type" value="Genomic_DNA"/>
</dbReference>
<organism evidence="2 3">
    <name type="scientific">Corynebacterium tapiri</name>
    <dbReference type="NCBI Taxonomy" id="1448266"/>
    <lineage>
        <taxon>Bacteria</taxon>
        <taxon>Bacillati</taxon>
        <taxon>Actinomycetota</taxon>
        <taxon>Actinomycetes</taxon>
        <taxon>Mycobacteriales</taxon>
        <taxon>Corynebacteriaceae</taxon>
        <taxon>Corynebacterium</taxon>
    </lineage>
</organism>
<dbReference type="InterPro" id="IPR005625">
    <property type="entry name" value="PepSY-ass_TM"/>
</dbReference>
<dbReference type="PROSITE" id="PS51257">
    <property type="entry name" value="PROKAR_LIPOPROTEIN"/>
    <property type="match status" value="1"/>
</dbReference>
<keyword evidence="1" id="KW-0472">Membrane</keyword>
<feature type="transmembrane region" description="Helical" evidence="1">
    <location>
        <begin position="204"/>
        <end position="223"/>
    </location>
</feature>
<dbReference type="Pfam" id="PF03929">
    <property type="entry name" value="PepSY_TM"/>
    <property type="match status" value="1"/>
</dbReference>
<feature type="transmembrane region" description="Helical" evidence="1">
    <location>
        <begin position="392"/>
        <end position="422"/>
    </location>
</feature>
<reference evidence="2 3" key="1">
    <citation type="submission" date="2019-06" db="EMBL/GenBank/DDBJ databases">
        <authorList>
            <person name="Li J."/>
        </authorList>
    </citation>
    <scope>NUCLEOTIDE SEQUENCE [LARGE SCALE GENOMIC DNA]</scope>
    <source>
        <strain evidence="2 3">LMG 28165</strain>
    </source>
</reference>
<dbReference type="AlphaFoldDB" id="A0A5C4U5D5"/>
<keyword evidence="1" id="KW-0812">Transmembrane</keyword>
<keyword evidence="3" id="KW-1185">Reference proteome</keyword>
<dbReference type="PANTHER" id="PTHR34219">
    <property type="entry name" value="IRON-REGULATED INNER MEMBRANE PROTEIN-RELATED"/>
    <property type="match status" value="1"/>
</dbReference>
<feature type="transmembrane region" description="Helical" evidence="1">
    <location>
        <begin position="12"/>
        <end position="38"/>
    </location>
</feature>
<dbReference type="Proteomes" id="UP000312032">
    <property type="component" value="Unassembled WGS sequence"/>
</dbReference>
<gene>
    <name evidence="2" type="ORF">FHE74_03330</name>
</gene>
<evidence type="ECO:0000256" key="1">
    <source>
        <dbReference type="SAM" id="Phobius"/>
    </source>
</evidence>
<comment type="caution">
    <text evidence="2">The sequence shown here is derived from an EMBL/GenBank/DDBJ whole genome shotgun (WGS) entry which is preliminary data.</text>
</comment>
<accession>A0A5C4U5D5</accession>
<dbReference type="PANTHER" id="PTHR34219:SF1">
    <property type="entry name" value="PEPSY DOMAIN-CONTAINING PROTEIN"/>
    <property type="match status" value="1"/>
</dbReference>
<proteinExistence type="predicted"/>
<protein>
    <submittedName>
        <fullName evidence="2">PepSY domain-containing protein</fullName>
    </submittedName>
</protein>
<feature type="transmembrane region" description="Helical" evidence="1">
    <location>
        <begin position="351"/>
        <end position="371"/>
    </location>
</feature>
<keyword evidence="1" id="KW-1133">Transmembrane helix</keyword>
<dbReference type="OrthoDB" id="9791166at2"/>
<evidence type="ECO:0000313" key="2">
    <source>
        <dbReference type="EMBL" id="TNL99396.1"/>
    </source>
</evidence>
<feature type="transmembrane region" description="Helical" evidence="1">
    <location>
        <begin position="153"/>
        <end position="174"/>
    </location>
</feature>
<dbReference type="RefSeq" id="WP_139465072.1">
    <property type="nucleotide sequence ID" value="NZ_VDHJ01000003.1"/>
</dbReference>